<feature type="transmembrane region" description="Helical" evidence="9">
    <location>
        <begin position="280"/>
        <end position="299"/>
    </location>
</feature>
<dbReference type="Gene3D" id="1.20.1250.20">
    <property type="entry name" value="MFS general substrate transporter like domains"/>
    <property type="match status" value="2"/>
</dbReference>
<keyword evidence="12" id="KW-1185">Reference proteome</keyword>
<proteinExistence type="inferred from homology"/>
<dbReference type="PANTHER" id="PTHR43528:SF1">
    <property type="entry name" value="ALPHA-KETOGLUTARATE PERMEASE"/>
    <property type="match status" value="1"/>
</dbReference>
<evidence type="ECO:0000256" key="2">
    <source>
        <dbReference type="ARBA" id="ARBA00008240"/>
    </source>
</evidence>
<dbReference type="InterPro" id="IPR036259">
    <property type="entry name" value="MFS_trans_sf"/>
</dbReference>
<evidence type="ECO:0000256" key="7">
    <source>
        <dbReference type="ARBA" id="ARBA00022989"/>
    </source>
</evidence>
<sequence>MTSPALPREAGHAAGLPRSSMVVAAFSTVVEWYDFTLYLFMTTVLSRVFFGSGASSVLTALAVFAIAYVMRPFGALVFGHVGDRLGRRRVLLASMSVMTVAMLVTALLPTREQIGSTAGVLLLLLRCVMGFSVGGEYTGVMTYLVEGAPPRRRGLVASLASAASEVGALLAVGVAALTTALTSGPALDSWGWRIPFLFGALLAAGTLTARSTMQESPAFERLQQAHGADHGPLRQTLRTQRPALYRTFTISALGSITYYVGITYVPTYLTSVGGFAESDALWLATLASAAVIVVTPFAGVMADRLGRRPTLVVFGVLSLVLPVAMFAFMTGGHAVLALVGAVVLALVAGGVSAVGASSAPEQFPVAGRLSGLAVATVATTIFGGLTPYASQVLIDGTGWRLVPGIMVAGVALLALPVLWRLPETAPSRLVPARRPRNGGDLEGYRT</sequence>
<evidence type="ECO:0000256" key="3">
    <source>
        <dbReference type="ARBA" id="ARBA00022448"/>
    </source>
</evidence>
<evidence type="ECO:0000256" key="4">
    <source>
        <dbReference type="ARBA" id="ARBA00022475"/>
    </source>
</evidence>
<keyword evidence="6" id="KW-0769">Symport</keyword>
<feature type="transmembrane region" description="Helical" evidence="9">
    <location>
        <begin position="311"/>
        <end position="329"/>
    </location>
</feature>
<keyword evidence="4" id="KW-1003">Cell membrane</keyword>
<feature type="transmembrane region" description="Helical" evidence="9">
    <location>
        <begin position="401"/>
        <end position="419"/>
    </location>
</feature>
<keyword evidence="8 9" id="KW-0472">Membrane</keyword>
<evidence type="ECO:0000313" key="12">
    <source>
        <dbReference type="Proteomes" id="UP001187346"/>
    </source>
</evidence>
<dbReference type="PROSITE" id="PS00217">
    <property type="entry name" value="SUGAR_TRANSPORT_2"/>
    <property type="match status" value="1"/>
</dbReference>
<evidence type="ECO:0000256" key="8">
    <source>
        <dbReference type="ARBA" id="ARBA00023136"/>
    </source>
</evidence>
<dbReference type="InterPro" id="IPR020846">
    <property type="entry name" value="MFS_dom"/>
</dbReference>
<organism evidence="11 12">
    <name type="scientific">Streptomyces prunicolor</name>
    <dbReference type="NCBI Taxonomy" id="67348"/>
    <lineage>
        <taxon>Bacteria</taxon>
        <taxon>Bacillati</taxon>
        <taxon>Actinomycetota</taxon>
        <taxon>Actinomycetes</taxon>
        <taxon>Kitasatosporales</taxon>
        <taxon>Streptomycetaceae</taxon>
        <taxon>Streptomyces</taxon>
    </lineage>
</organism>
<keyword evidence="3" id="KW-0813">Transport</keyword>
<dbReference type="PROSITE" id="PS00216">
    <property type="entry name" value="SUGAR_TRANSPORT_1"/>
    <property type="match status" value="1"/>
</dbReference>
<feature type="transmembrane region" description="Helical" evidence="9">
    <location>
        <begin position="190"/>
        <end position="209"/>
    </location>
</feature>
<keyword evidence="7 9" id="KW-1133">Transmembrane helix</keyword>
<feature type="transmembrane region" description="Helical" evidence="9">
    <location>
        <begin position="335"/>
        <end position="357"/>
    </location>
</feature>
<reference evidence="11 12" key="1">
    <citation type="submission" date="2023-10" db="EMBL/GenBank/DDBJ databases">
        <title>Characterization of rhizosphere-enriched actinobacteria from wheat plants lab-grown on chernevaya soil.</title>
        <authorList>
            <person name="Tikhonova E.N."/>
            <person name="Konopkin A."/>
            <person name="Kravchenko I.K."/>
        </authorList>
    </citation>
    <scope>NUCLEOTIDE SEQUENCE [LARGE SCALE GENOMIC DNA]</scope>
    <source>
        <strain evidence="11 12">RR29</strain>
    </source>
</reference>
<dbReference type="EMBL" id="JAWMAJ010000046">
    <property type="protein sequence ID" value="MDV7217486.1"/>
    <property type="molecule type" value="Genomic_DNA"/>
</dbReference>
<feature type="transmembrane region" description="Helical" evidence="9">
    <location>
        <begin position="155"/>
        <end position="178"/>
    </location>
</feature>
<feature type="domain" description="Major facilitator superfamily (MFS) profile" evidence="10">
    <location>
        <begin position="20"/>
        <end position="426"/>
    </location>
</feature>
<dbReference type="Pfam" id="PF07690">
    <property type="entry name" value="MFS_1"/>
    <property type="match status" value="1"/>
</dbReference>
<gene>
    <name evidence="11" type="ORF">R5A26_16155</name>
</gene>
<accession>A0ABU4FAA3</accession>
<dbReference type="Pfam" id="PF00083">
    <property type="entry name" value="Sugar_tr"/>
    <property type="match status" value="1"/>
</dbReference>
<dbReference type="InterPro" id="IPR005829">
    <property type="entry name" value="Sugar_transporter_CS"/>
</dbReference>
<dbReference type="SUPFAM" id="SSF103473">
    <property type="entry name" value="MFS general substrate transporter"/>
    <property type="match status" value="1"/>
</dbReference>
<evidence type="ECO:0000313" key="11">
    <source>
        <dbReference type="EMBL" id="MDV7217486.1"/>
    </source>
</evidence>
<dbReference type="InterPro" id="IPR005828">
    <property type="entry name" value="MFS_sugar_transport-like"/>
</dbReference>
<protein>
    <submittedName>
        <fullName evidence="11">MFS transporter</fullName>
    </submittedName>
</protein>
<feature type="transmembrane region" description="Helical" evidence="9">
    <location>
        <begin position="47"/>
        <end position="69"/>
    </location>
</feature>
<feature type="transmembrane region" description="Helical" evidence="9">
    <location>
        <begin position="243"/>
        <end position="260"/>
    </location>
</feature>
<feature type="transmembrane region" description="Helical" evidence="9">
    <location>
        <begin position="369"/>
        <end position="389"/>
    </location>
</feature>
<evidence type="ECO:0000259" key="10">
    <source>
        <dbReference type="PROSITE" id="PS50850"/>
    </source>
</evidence>
<dbReference type="InterPro" id="IPR051084">
    <property type="entry name" value="H+-coupled_symporters"/>
</dbReference>
<evidence type="ECO:0000256" key="6">
    <source>
        <dbReference type="ARBA" id="ARBA00022847"/>
    </source>
</evidence>
<evidence type="ECO:0000256" key="9">
    <source>
        <dbReference type="SAM" id="Phobius"/>
    </source>
</evidence>
<evidence type="ECO:0000256" key="1">
    <source>
        <dbReference type="ARBA" id="ARBA00004651"/>
    </source>
</evidence>
<dbReference type="RefSeq" id="WP_317771785.1">
    <property type="nucleotide sequence ID" value="NZ_JAWMAJ010000046.1"/>
</dbReference>
<comment type="subcellular location">
    <subcellularLocation>
        <location evidence="1">Cell membrane</location>
        <topology evidence="1">Multi-pass membrane protein</topology>
    </subcellularLocation>
</comment>
<dbReference type="InterPro" id="IPR011701">
    <property type="entry name" value="MFS"/>
</dbReference>
<feature type="transmembrane region" description="Helical" evidence="9">
    <location>
        <begin position="21"/>
        <end position="41"/>
    </location>
</feature>
<dbReference type="PANTHER" id="PTHR43528">
    <property type="entry name" value="ALPHA-KETOGLUTARATE PERMEASE"/>
    <property type="match status" value="1"/>
</dbReference>
<feature type="transmembrane region" description="Helical" evidence="9">
    <location>
        <begin position="90"/>
        <end position="108"/>
    </location>
</feature>
<keyword evidence="5 9" id="KW-0812">Transmembrane</keyword>
<name>A0ABU4FAA3_9ACTN</name>
<dbReference type="Proteomes" id="UP001187346">
    <property type="component" value="Unassembled WGS sequence"/>
</dbReference>
<dbReference type="PROSITE" id="PS50850">
    <property type="entry name" value="MFS"/>
    <property type="match status" value="1"/>
</dbReference>
<feature type="transmembrane region" description="Helical" evidence="9">
    <location>
        <begin position="114"/>
        <end position="134"/>
    </location>
</feature>
<evidence type="ECO:0000256" key="5">
    <source>
        <dbReference type="ARBA" id="ARBA00022692"/>
    </source>
</evidence>
<comment type="caution">
    <text evidence="11">The sequence shown here is derived from an EMBL/GenBank/DDBJ whole genome shotgun (WGS) entry which is preliminary data.</text>
</comment>
<comment type="similarity">
    <text evidence="2">Belongs to the major facilitator superfamily. Metabolite:H+ Symporter (MHS) family (TC 2.A.1.6) family.</text>
</comment>